<evidence type="ECO:0000256" key="1">
    <source>
        <dbReference type="ARBA" id="ARBA00022598"/>
    </source>
</evidence>
<dbReference type="PANTHER" id="PTHR12835:SF5">
    <property type="entry name" value="BIOTIN--PROTEIN LIGASE"/>
    <property type="match status" value="1"/>
</dbReference>
<organism evidence="5 6">
    <name type="scientific">Spelaeicoccus albus</name>
    <dbReference type="NCBI Taxonomy" id="1280376"/>
    <lineage>
        <taxon>Bacteria</taxon>
        <taxon>Bacillati</taxon>
        <taxon>Actinomycetota</taxon>
        <taxon>Actinomycetes</taxon>
        <taxon>Micrococcales</taxon>
        <taxon>Brevibacteriaceae</taxon>
        <taxon>Spelaeicoccus</taxon>
    </lineage>
</organism>
<accession>A0A7Z0IHW4</accession>
<dbReference type="Gene3D" id="3.30.930.10">
    <property type="entry name" value="Bira Bifunctional Protein, Domain 2"/>
    <property type="match status" value="1"/>
</dbReference>
<evidence type="ECO:0000256" key="3">
    <source>
        <dbReference type="ARBA" id="ARBA00024227"/>
    </source>
</evidence>
<dbReference type="RefSeq" id="WP_237249015.1">
    <property type="nucleotide sequence ID" value="NZ_JACBZP010000001.1"/>
</dbReference>
<dbReference type="EMBL" id="JACBZP010000001">
    <property type="protein sequence ID" value="NYI67911.1"/>
    <property type="molecule type" value="Genomic_DNA"/>
</dbReference>
<dbReference type="InterPro" id="IPR045864">
    <property type="entry name" value="aa-tRNA-synth_II/BPL/LPL"/>
</dbReference>
<dbReference type="PROSITE" id="PS51733">
    <property type="entry name" value="BPL_LPL_CATALYTIC"/>
    <property type="match status" value="1"/>
</dbReference>
<dbReference type="EC" id="6.3.4.15" evidence="3"/>
<evidence type="ECO:0000313" key="5">
    <source>
        <dbReference type="EMBL" id="NYI67911.1"/>
    </source>
</evidence>
<gene>
    <name evidence="5" type="ORF">BJY26_002217</name>
</gene>
<dbReference type="InterPro" id="IPR003142">
    <property type="entry name" value="BPL_C"/>
</dbReference>
<feature type="domain" description="BPL/LPL catalytic" evidence="4">
    <location>
        <begin position="38"/>
        <end position="229"/>
    </location>
</feature>
<dbReference type="InterPro" id="IPR004408">
    <property type="entry name" value="Biotin_CoA_COase_ligase"/>
</dbReference>
<dbReference type="Proteomes" id="UP000539111">
    <property type="component" value="Unassembled WGS sequence"/>
</dbReference>
<dbReference type="GO" id="GO:0005737">
    <property type="term" value="C:cytoplasm"/>
    <property type="evidence" value="ECO:0007669"/>
    <property type="project" value="TreeGrafter"/>
</dbReference>
<dbReference type="PANTHER" id="PTHR12835">
    <property type="entry name" value="BIOTIN PROTEIN LIGASE"/>
    <property type="match status" value="1"/>
</dbReference>
<reference evidence="5 6" key="1">
    <citation type="submission" date="2020-07" db="EMBL/GenBank/DDBJ databases">
        <title>Sequencing the genomes of 1000 actinobacteria strains.</title>
        <authorList>
            <person name="Klenk H.-P."/>
        </authorList>
    </citation>
    <scope>NUCLEOTIDE SEQUENCE [LARGE SCALE GENOMIC DNA]</scope>
    <source>
        <strain evidence="5 6">DSM 26341</strain>
    </source>
</reference>
<comment type="caution">
    <text evidence="5">The sequence shown here is derived from an EMBL/GenBank/DDBJ whole genome shotgun (WGS) entry which is preliminary data.</text>
</comment>
<dbReference type="Gene3D" id="2.30.30.100">
    <property type="match status" value="1"/>
</dbReference>
<keyword evidence="6" id="KW-1185">Reference proteome</keyword>
<proteinExistence type="predicted"/>
<name>A0A7Z0IHW4_9MICO</name>
<dbReference type="AlphaFoldDB" id="A0A7Z0IHW4"/>
<dbReference type="Pfam" id="PF02237">
    <property type="entry name" value="BPL_C"/>
    <property type="match status" value="1"/>
</dbReference>
<keyword evidence="1 5" id="KW-0436">Ligase</keyword>
<dbReference type="InterPro" id="IPR004143">
    <property type="entry name" value="BPL_LPL_catalytic"/>
</dbReference>
<dbReference type="NCBIfam" id="TIGR00121">
    <property type="entry name" value="birA_ligase"/>
    <property type="match status" value="1"/>
</dbReference>
<keyword evidence="2" id="KW-0092">Biotin</keyword>
<evidence type="ECO:0000259" key="4">
    <source>
        <dbReference type="PROSITE" id="PS51733"/>
    </source>
</evidence>
<evidence type="ECO:0000313" key="6">
    <source>
        <dbReference type="Proteomes" id="UP000539111"/>
    </source>
</evidence>
<evidence type="ECO:0000256" key="2">
    <source>
        <dbReference type="ARBA" id="ARBA00023267"/>
    </source>
</evidence>
<dbReference type="Pfam" id="PF03099">
    <property type="entry name" value="BPL_LplA_LipB"/>
    <property type="match status" value="1"/>
</dbReference>
<sequence length="303" mass="31465">MHNESNSGTPGDAGRFSDLERPGLDVRALRRALCPPSGPFARVELVEEIASTNEQLAGDASADQAAWPDLSVLTTDYQSAGAGRRGRGWATPPRSAVLVSVLLRPGQDGPGWPADAYGWLPLLGGLAAAEALADVAGLDTGVKWPNDVLVREGEKKLVGVLARALTIDRGDRNESAVVLGAGINVSLSAAELPVETATSVELAGGSTTDRDTILRAYLRRAAYWYAAMRETGGDAESAGLAAAVRENTMTIGRDVVAELPGGERLTGRARAMDDAGRLVIIDPAGVPTSLAAGDVVHLRAGDL</sequence>
<dbReference type="SUPFAM" id="SSF55681">
    <property type="entry name" value="Class II aaRS and biotin synthetases"/>
    <property type="match status" value="1"/>
</dbReference>
<dbReference type="GO" id="GO:0004077">
    <property type="term" value="F:biotin--[biotin carboxyl-carrier protein] ligase activity"/>
    <property type="evidence" value="ECO:0007669"/>
    <property type="project" value="UniProtKB-EC"/>
</dbReference>
<protein>
    <recommendedName>
        <fullName evidence="3">biotin--[biotin carboxyl-carrier protein] ligase</fullName>
        <ecNumber evidence="3">6.3.4.15</ecNumber>
    </recommendedName>
</protein>